<comment type="catalytic activity">
    <reaction evidence="12">
        <text>L-seryl-[protein] + ATP = O-phospho-L-seryl-[protein] + ADP + H(+)</text>
        <dbReference type="Rhea" id="RHEA:17989"/>
        <dbReference type="Rhea" id="RHEA-COMP:9863"/>
        <dbReference type="Rhea" id="RHEA-COMP:11604"/>
        <dbReference type="ChEBI" id="CHEBI:15378"/>
        <dbReference type="ChEBI" id="CHEBI:29999"/>
        <dbReference type="ChEBI" id="CHEBI:30616"/>
        <dbReference type="ChEBI" id="CHEBI:83421"/>
        <dbReference type="ChEBI" id="CHEBI:456216"/>
        <dbReference type="EC" id="2.7.11.1"/>
    </reaction>
</comment>
<dbReference type="SMART" id="SM00220">
    <property type="entry name" value="S_TKc"/>
    <property type="match status" value="1"/>
</dbReference>
<evidence type="ECO:0000313" key="18">
    <source>
        <dbReference type="Proteomes" id="UP000326912"/>
    </source>
</evidence>
<keyword evidence="5 15" id="KW-0812">Transmembrane</keyword>
<evidence type="ECO:0000259" key="16">
    <source>
        <dbReference type="PROSITE" id="PS50011"/>
    </source>
</evidence>
<dbReference type="InterPro" id="IPR008271">
    <property type="entry name" value="Ser/Thr_kinase_AS"/>
</dbReference>
<evidence type="ECO:0000256" key="13">
    <source>
        <dbReference type="PROSITE-ProRule" id="PRU10141"/>
    </source>
</evidence>
<keyword evidence="7" id="KW-0418">Kinase</keyword>
<dbReference type="InterPro" id="IPR028082">
    <property type="entry name" value="Peripla_BP_I"/>
</dbReference>
<feature type="binding site" evidence="13">
    <location>
        <position position="70"/>
    </location>
    <ligand>
        <name>ATP</name>
        <dbReference type="ChEBI" id="CHEBI:30616"/>
    </ligand>
</feature>
<reference evidence="17 18" key="1">
    <citation type="submission" date="2019-10" db="EMBL/GenBank/DDBJ databases">
        <title>Dictyobacter vulcani sp. nov., within the class Ktedonobacteria, isolated from soil of volcanic Mt. Zao.</title>
        <authorList>
            <person name="Zheng Y."/>
            <person name="Wang C.M."/>
            <person name="Sakai Y."/>
            <person name="Abe K."/>
            <person name="Yokota A."/>
            <person name="Yabe S."/>
        </authorList>
    </citation>
    <scope>NUCLEOTIDE SEQUENCE [LARGE SCALE GENOMIC DNA]</scope>
    <source>
        <strain evidence="17 18">W12</strain>
    </source>
</reference>
<organism evidence="17 18">
    <name type="scientific">Dictyobacter vulcani</name>
    <dbReference type="NCBI Taxonomy" id="2607529"/>
    <lineage>
        <taxon>Bacteria</taxon>
        <taxon>Bacillati</taxon>
        <taxon>Chloroflexota</taxon>
        <taxon>Ktedonobacteria</taxon>
        <taxon>Ktedonobacterales</taxon>
        <taxon>Dictyobacteraceae</taxon>
        <taxon>Dictyobacter</taxon>
    </lineage>
</organism>
<gene>
    <name evidence="17" type="ORF">KDW_24960</name>
</gene>
<dbReference type="CDD" id="cd14014">
    <property type="entry name" value="STKc_PknB_like"/>
    <property type="match status" value="1"/>
</dbReference>
<evidence type="ECO:0000256" key="1">
    <source>
        <dbReference type="ARBA" id="ARBA00004370"/>
    </source>
</evidence>
<proteinExistence type="predicted"/>
<keyword evidence="10 15" id="KW-0472">Membrane</keyword>
<feature type="domain" description="Protein kinase" evidence="16">
    <location>
        <begin position="40"/>
        <end position="298"/>
    </location>
</feature>
<feature type="compositionally biased region" description="Low complexity" evidence="14">
    <location>
        <begin position="330"/>
        <end position="340"/>
    </location>
</feature>
<keyword evidence="3" id="KW-0723">Serine/threonine-protein kinase</keyword>
<evidence type="ECO:0000256" key="11">
    <source>
        <dbReference type="ARBA" id="ARBA00047899"/>
    </source>
</evidence>
<evidence type="ECO:0000256" key="4">
    <source>
        <dbReference type="ARBA" id="ARBA00022679"/>
    </source>
</evidence>
<feature type="compositionally biased region" description="Low complexity" evidence="14">
    <location>
        <begin position="361"/>
        <end position="375"/>
    </location>
</feature>
<dbReference type="SUPFAM" id="SSF53822">
    <property type="entry name" value="Periplasmic binding protein-like I"/>
    <property type="match status" value="1"/>
</dbReference>
<dbReference type="Pfam" id="PF01094">
    <property type="entry name" value="ANF_receptor"/>
    <property type="match status" value="1"/>
</dbReference>
<dbReference type="PROSITE" id="PS00108">
    <property type="entry name" value="PROTEIN_KINASE_ST"/>
    <property type="match status" value="1"/>
</dbReference>
<evidence type="ECO:0000313" key="17">
    <source>
        <dbReference type="EMBL" id="GER88334.1"/>
    </source>
</evidence>
<evidence type="ECO:0000256" key="15">
    <source>
        <dbReference type="SAM" id="Phobius"/>
    </source>
</evidence>
<keyword evidence="18" id="KW-1185">Reference proteome</keyword>
<feature type="region of interest" description="Disordered" evidence="14">
    <location>
        <begin position="425"/>
        <end position="447"/>
    </location>
</feature>
<evidence type="ECO:0000256" key="14">
    <source>
        <dbReference type="SAM" id="MobiDB-lite"/>
    </source>
</evidence>
<feature type="region of interest" description="Disordered" evidence="14">
    <location>
        <begin position="309"/>
        <end position="384"/>
    </location>
</feature>
<evidence type="ECO:0000256" key="6">
    <source>
        <dbReference type="ARBA" id="ARBA00022741"/>
    </source>
</evidence>
<evidence type="ECO:0000256" key="12">
    <source>
        <dbReference type="ARBA" id="ARBA00048679"/>
    </source>
</evidence>
<dbReference type="InterPro" id="IPR011009">
    <property type="entry name" value="Kinase-like_dom_sf"/>
</dbReference>
<evidence type="ECO:0000256" key="7">
    <source>
        <dbReference type="ARBA" id="ARBA00022777"/>
    </source>
</evidence>
<dbReference type="EMBL" id="BKZW01000001">
    <property type="protein sequence ID" value="GER88334.1"/>
    <property type="molecule type" value="Genomic_DNA"/>
</dbReference>
<feature type="transmembrane region" description="Helical" evidence="15">
    <location>
        <begin position="393"/>
        <end position="415"/>
    </location>
</feature>
<feature type="compositionally biased region" description="Polar residues" evidence="14">
    <location>
        <begin position="344"/>
        <end position="360"/>
    </location>
</feature>
<dbReference type="GO" id="GO:0004674">
    <property type="term" value="F:protein serine/threonine kinase activity"/>
    <property type="evidence" value="ECO:0007669"/>
    <property type="project" value="UniProtKB-KW"/>
</dbReference>
<feature type="compositionally biased region" description="Gly residues" evidence="14">
    <location>
        <begin position="11"/>
        <end position="24"/>
    </location>
</feature>
<dbReference type="PROSITE" id="PS00107">
    <property type="entry name" value="PROTEIN_KINASE_ATP"/>
    <property type="match status" value="1"/>
</dbReference>
<evidence type="ECO:0000256" key="5">
    <source>
        <dbReference type="ARBA" id="ARBA00022692"/>
    </source>
</evidence>
<accession>A0A5J4KFX2</accession>
<dbReference type="Proteomes" id="UP000326912">
    <property type="component" value="Unassembled WGS sequence"/>
</dbReference>
<keyword evidence="6 13" id="KW-0547">Nucleotide-binding</keyword>
<comment type="subcellular location">
    <subcellularLocation>
        <location evidence="1">Membrane</location>
    </subcellularLocation>
</comment>
<dbReference type="Pfam" id="PF00069">
    <property type="entry name" value="Pkinase"/>
    <property type="match status" value="1"/>
</dbReference>
<comment type="caution">
    <text evidence="17">The sequence shown here is derived from an EMBL/GenBank/DDBJ whole genome shotgun (WGS) entry which is preliminary data.</text>
</comment>
<keyword evidence="9 15" id="KW-1133">Transmembrane helix</keyword>
<dbReference type="InterPro" id="IPR017441">
    <property type="entry name" value="Protein_kinase_ATP_BS"/>
</dbReference>
<evidence type="ECO:0000256" key="8">
    <source>
        <dbReference type="ARBA" id="ARBA00022840"/>
    </source>
</evidence>
<dbReference type="PANTHER" id="PTHR24363:SF0">
    <property type="entry name" value="SERINE_THREONINE KINASE LIKE DOMAIN CONTAINING 1"/>
    <property type="match status" value="1"/>
</dbReference>
<evidence type="ECO:0000256" key="9">
    <source>
        <dbReference type="ARBA" id="ARBA00022989"/>
    </source>
</evidence>
<protein>
    <recommendedName>
        <fullName evidence="2">non-specific serine/threonine protein kinase</fullName>
        <ecNumber evidence="2">2.7.11.1</ecNumber>
    </recommendedName>
</protein>
<dbReference type="Gene3D" id="3.30.200.20">
    <property type="entry name" value="Phosphorylase Kinase, domain 1"/>
    <property type="match status" value="1"/>
</dbReference>
<dbReference type="SUPFAM" id="SSF56112">
    <property type="entry name" value="Protein kinase-like (PK-like)"/>
    <property type="match status" value="1"/>
</dbReference>
<dbReference type="Gene3D" id="3.40.50.2300">
    <property type="match status" value="2"/>
</dbReference>
<keyword evidence="4" id="KW-0808">Transferase</keyword>
<keyword evidence="8 13" id="KW-0067">ATP-binding</keyword>
<dbReference type="EC" id="2.7.11.1" evidence="2"/>
<dbReference type="PANTHER" id="PTHR24363">
    <property type="entry name" value="SERINE/THREONINE PROTEIN KINASE"/>
    <property type="match status" value="1"/>
</dbReference>
<dbReference type="GO" id="GO:0005524">
    <property type="term" value="F:ATP binding"/>
    <property type="evidence" value="ECO:0007669"/>
    <property type="project" value="UniProtKB-UniRule"/>
</dbReference>
<evidence type="ECO:0000256" key="2">
    <source>
        <dbReference type="ARBA" id="ARBA00012513"/>
    </source>
</evidence>
<dbReference type="Gene3D" id="1.10.510.10">
    <property type="entry name" value="Transferase(Phosphotransferase) domain 1"/>
    <property type="match status" value="1"/>
</dbReference>
<feature type="region of interest" description="Disordered" evidence="14">
    <location>
        <begin position="1"/>
        <end position="30"/>
    </location>
</feature>
<dbReference type="InterPro" id="IPR000719">
    <property type="entry name" value="Prot_kinase_dom"/>
</dbReference>
<evidence type="ECO:0000256" key="3">
    <source>
        <dbReference type="ARBA" id="ARBA00022527"/>
    </source>
</evidence>
<dbReference type="InterPro" id="IPR001828">
    <property type="entry name" value="ANF_lig-bd_rcpt"/>
</dbReference>
<name>A0A5J4KFX2_9CHLR</name>
<dbReference type="GO" id="GO:0016020">
    <property type="term" value="C:membrane"/>
    <property type="evidence" value="ECO:0007669"/>
    <property type="project" value="UniProtKB-SubCell"/>
</dbReference>
<comment type="catalytic activity">
    <reaction evidence="11">
        <text>L-threonyl-[protein] + ATP = O-phospho-L-threonyl-[protein] + ADP + H(+)</text>
        <dbReference type="Rhea" id="RHEA:46608"/>
        <dbReference type="Rhea" id="RHEA-COMP:11060"/>
        <dbReference type="Rhea" id="RHEA-COMP:11605"/>
        <dbReference type="ChEBI" id="CHEBI:15378"/>
        <dbReference type="ChEBI" id="CHEBI:30013"/>
        <dbReference type="ChEBI" id="CHEBI:30616"/>
        <dbReference type="ChEBI" id="CHEBI:61977"/>
        <dbReference type="ChEBI" id="CHEBI:456216"/>
        <dbReference type="EC" id="2.7.11.1"/>
    </reaction>
</comment>
<dbReference type="PROSITE" id="PS50011">
    <property type="entry name" value="PROTEIN_KINASE_DOM"/>
    <property type="match status" value="1"/>
</dbReference>
<evidence type="ECO:0000256" key="10">
    <source>
        <dbReference type="ARBA" id="ARBA00023136"/>
    </source>
</evidence>
<dbReference type="AlphaFoldDB" id="A0A5J4KFX2"/>
<feature type="compositionally biased region" description="Pro residues" evidence="14">
    <location>
        <begin position="320"/>
        <end position="329"/>
    </location>
</feature>
<sequence length="911" mass="98309">MTAPTQIAGSNSGGTGTTTGGGHGVSSTLAPNAKLQNGRYVVEQVLGQGGMGAAVLARDTRVSNKRVVIKELISDENDPEQRREDERNFEREVDTLASLDHPLIPTVTDSFQEGSRYYMVQEYAPGENLEDYMERTNKPMAEQEALTYMAQVLDILEYLGEQKPAIVHRDIKPANIIISNRDKRARLVDFGIARADEAKHAKRKQTTALGTPGYAPPEQYQGNADPRSDLYALAATIHHLVTNRDPRNYPPFNYPKVRSLNPQLSPELERILDKALTIDVNKRFQNAGAMKREVDSLLQQRFHANGDTSSYLLGSSRPLATPPKAPASPAPANNAGPAYATGYSAANQPAHSSIRSQASNQVQQPRPLRQQQQQQMGGMYPPARMQPRKDNNYILWSFLLLVVVLIIIGALIFVLPHLGTPTPPGGGAQPIGNTGKTNAGGGQNNSNPISVTTIKGEAIGLSDGNYAFDTQRTNADYKAKAIQAMAQGNKSQAGTYWNGAINSDSSDAEAHIYQENLRVMSSGNPYVTFVVGTILTGTNAGVGHDNLQGAYVAQHEWNSKNTLGSVQIRLIIANTGSDSGNATTVANQIVQAAAKDHTIAGVMGWSFSSHAENAADILTANHIPMVSATASSDTLSGRSPYFFRVSPSNLTEASVAATYAKNKLKLQKAVVFMDDGDSYSQSLGSDFQNAFAATNIGGQVTDVIKYHKDNKASIIAGLQKLTTDPGMIYFAGYSNDMGTLLADIHNYPQLAKTEILGGDALYELGGYPASAHQDLYRMHFTAFAYPDEWDILNQSSKKPAFFQDYIADYKGTKPAAVYGYIRPTNNVILSYDAMLALLTSAKQALNGGTTLKSTDLQQALTKISGLQGVSGQITFGQNGDPVDKAVIVLYFDDMGRVHMENALGAGTFLVK</sequence>